<reference evidence="13" key="3">
    <citation type="submission" date="2025-04" db="UniProtKB">
        <authorList>
            <consortium name="RefSeq"/>
        </authorList>
    </citation>
    <scope>IDENTIFICATION</scope>
    <source>
        <strain evidence="13">CBS 304.34</strain>
    </source>
</reference>
<organism evidence="11">
    <name type="scientific">Mytilinidion resinicola</name>
    <dbReference type="NCBI Taxonomy" id="574789"/>
    <lineage>
        <taxon>Eukaryota</taxon>
        <taxon>Fungi</taxon>
        <taxon>Dikarya</taxon>
        <taxon>Ascomycota</taxon>
        <taxon>Pezizomycotina</taxon>
        <taxon>Dothideomycetes</taxon>
        <taxon>Pleosporomycetidae</taxon>
        <taxon>Mytilinidiales</taxon>
        <taxon>Mytilinidiaceae</taxon>
        <taxon>Mytilinidion</taxon>
    </lineage>
</organism>
<keyword evidence="3" id="KW-0132">Cell division</keyword>
<evidence type="ECO:0000256" key="1">
    <source>
        <dbReference type="ARBA" id="ARBA00007450"/>
    </source>
</evidence>
<feature type="domain" description="Anaphase-promoting complex subunit 5" evidence="10">
    <location>
        <begin position="260"/>
        <end position="349"/>
    </location>
</feature>
<dbReference type="SUPFAM" id="SSF48452">
    <property type="entry name" value="TPR-like"/>
    <property type="match status" value="1"/>
</dbReference>
<dbReference type="PANTHER" id="PTHR12830">
    <property type="entry name" value="ANAPHASE-PROMOTING COMPLEX SUBUNIT 5"/>
    <property type="match status" value="1"/>
</dbReference>
<protein>
    <recommendedName>
        <fullName evidence="2">Anaphase-promoting complex subunit 5</fullName>
    </recommendedName>
    <alternativeName>
        <fullName evidence="7">Cyclosome subunit 5</fullName>
    </alternativeName>
</protein>
<dbReference type="GO" id="GO:0005680">
    <property type="term" value="C:anaphase-promoting complex"/>
    <property type="evidence" value="ECO:0007669"/>
    <property type="project" value="InterPro"/>
</dbReference>
<keyword evidence="12" id="KW-1185">Reference proteome</keyword>
<dbReference type="EMBL" id="MU003713">
    <property type="protein sequence ID" value="KAF2804495.1"/>
    <property type="molecule type" value="Genomic_DNA"/>
</dbReference>
<reference evidence="11 13" key="1">
    <citation type="journal article" date="2020" name="Stud. Mycol.">
        <title>101 Dothideomycetes genomes: a test case for predicting lifestyles and emergence of pathogens.</title>
        <authorList>
            <person name="Haridas S."/>
            <person name="Albert R."/>
            <person name="Binder M."/>
            <person name="Bloem J."/>
            <person name="Labutti K."/>
            <person name="Salamov A."/>
            <person name="Andreopoulos B."/>
            <person name="Baker S."/>
            <person name="Barry K."/>
            <person name="Bills G."/>
            <person name="Bluhm B."/>
            <person name="Cannon C."/>
            <person name="Castanera R."/>
            <person name="Culley D."/>
            <person name="Daum C."/>
            <person name="Ezra D."/>
            <person name="Gonzalez J."/>
            <person name="Henrissat B."/>
            <person name="Kuo A."/>
            <person name="Liang C."/>
            <person name="Lipzen A."/>
            <person name="Lutzoni F."/>
            <person name="Magnuson J."/>
            <person name="Mondo S."/>
            <person name="Nolan M."/>
            <person name="Ohm R."/>
            <person name="Pangilinan J."/>
            <person name="Park H.-J."/>
            <person name="Ramirez L."/>
            <person name="Alfaro M."/>
            <person name="Sun H."/>
            <person name="Tritt A."/>
            <person name="Yoshinaga Y."/>
            <person name="Zwiers L.-H."/>
            <person name="Turgeon B."/>
            <person name="Goodwin S."/>
            <person name="Spatafora J."/>
            <person name="Crous P."/>
            <person name="Grigoriev I."/>
        </authorList>
    </citation>
    <scope>NUCLEOTIDE SEQUENCE</scope>
    <source>
        <strain evidence="11 13">CBS 304.34</strain>
    </source>
</reference>
<feature type="chain" id="PRO_5044628912" description="Anaphase-promoting complex subunit 5" evidence="9">
    <location>
        <begin position="23"/>
        <end position="747"/>
    </location>
</feature>
<evidence type="ECO:0000256" key="6">
    <source>
        <dbReference type="ARBA" id="ARBA00023306"/>
    </source>
</evidence>
<comment type="similarity">
    <text evidence="1">Belongs to the APC5 family.</text>
</comment>
<comment type="function">
    <text evidence="8">Component of the anaphase promoting complex/cyclosome (APC/C), a cell cycle-regulated E3 ubiquitin ligase that controls progression through mitosis and the G1 phase of the cell cycle. The APC/C complex acts by mediating ubiquitination and subsequent degradation of target proteins: it mainly mediates the formation of 'Lys-11'-linked polyubiquitin chains and, to a lower extent, the formation of 'Lys-48'- and 'Lys-63'-linked polyubiquitin chains. The APC/C complex catalyzes assembly of branched 'Lys-11'-/'Lys-48'-linked branched ubiquitin chains on target proteins.</text>
</comment>
<evidence type="ECO:0000256" key="4">
    <source>
        <dbReference type="ARBA" id="ARBA00022776"/>
    </source>
</evidence>
<evidence type="ECO:0000256" key="8">
    <source>
        <dbReference type="ARBA" id="ARBA00045696"/>
    </source>
</evidence>
<evidence type="ECO:0000256" key="5">
    <source>
        <dbReference type="ARBA" id="ARBA00022786"/>
    </source>
</evidence>
<evidence type="ECO:0000313" key="11">
    <source>
        <dbReference type="EMBL" id="KAF2804495.1"/>
    </source>
</evidence>
<dbReference type="InterPro" id="IPR026000">
    <property type="entry name" value="Apc5_dom"/>
</dbReference>
<dbReference type="InterPro" id="IPR011990">
    <property type="entry name" value="TPR-like_helical_dom_sf"/>
</dbReference>
<dbReference type="InterPro" id="IPR037679">
    <property type="entry name" value="Apc5"/>
</dbReference>
<feature type="signal peptide" evidence="9">
    <location>
        <begin position="1"/>
        <end position="22"/>
    </location>
</feature>
<evidence type="ECO:0000313" key="13">
    <source>
        <dbReference type="RefSeq" id="XP_033571459.1"/>
    </source>
</evidence>
<keyword evidence="9" id="KW-0732">Signal</keyword>
<dbReference type="UniPathway" id="UPA00143"/>
<dbReference type="GeneID" id="54463990"/>
<dbReference type="Proteomes" id="UP000504636">
    <property type="component" value="Unplaced"/>
</dbReference>
<reference evidence="13" key="2">
    <citation type="submission" date="2020-04" db="EMBL/GenBank/DDBJ databases">
        <authorList>
            <consortium name="NCBI Genome Project"/>
        </authorList>
    </citation>
    <scope>NUCLEOTIDE SEQUENCE</scope>
    <source>
        <strain evidence="13">CBS 304.34</strain>
    </source>
</reference>
<evidence type="ECO:0000313" key="12">
    <source>
        <dbReference type="Proteomes" id="UP000504636"/>
    </source>
</evidence>
<name>A0A6A6Y8P4_9PEZI</name>
<dbReference type="AlphaFoldDB" id="A0A6A6Y8P4"/>
<evidence type="ECO:0000256" key="2">
    <source>
        <dbReference type="ARBA" id="ARBA00016066"/>
    </source>
</evidence>
<dbReference type="GO" id="GO:0070979">
    <property type="term" value="P:protein K11-linked ubiquitination"/>
    <property type="evidence" value="ECO:0007669"/>
    <property type="project" value="TreeGrafter"/>
</dbReference>
<evidence type="ECO:0000259" key="10">
    <source>
        <dbReference type="Pfam" id="PF12862"/>
    </source>
</evidence>
<dbReference type="Pfam" id="PF12862">
    <property type="entry name" value="ANAPC5"/>
    <property type="match status" value="1"/>
</dbReference>
<dbReference type="GO" id="GO:0051301">
    <property type="term" value="P:cell division"/>
    <property type="evidence" value="ECO:0007669"/>
    <property type="project" value="UniProtKB-KW"/>
</dbReference>
<keyword evidence="5" id="KW-0833">Ubl conjugation pathway</keyword>
<keyword evidence="4" id="KW-0498">Mitosis</keyword>
<dbReference type="GO" id="GO:0031145">
    <property type="term" value="P:anaphase-promoting complex-dependent catabolic process"/>
    <property type="evidence" value="ECO:0007669"/>
    <property type="project" value="TreeGrafter"/>
</dbReference>
<keyword evidence="6" id="KW-0131">Cell cycle</keyword>
<dbReference type="PANTHER" id="PTHR12830:SF9">
    <property type="entry name" value="ANAPHASE-PROMOTING COMPLEX SUBUNIT 5"/>
    <property type="match status" value="1"/>
</dbReference>
<sequence length="747" mass="83743">MSRYLTPHKISFLVLASLYCDAVVPTAATIPVLSFIISHIISPARSNYRQRDSSSLPDAVTSISAFDNVTLAHASSVPGKTLLDLFLKKLWEINSFDAFHTFFHELAGILSPSRDDGEREPSAHMLLSRTSPLGTFVRRAQLEFTRLQFHDAIQLWSAFLKYKTVFPDWTKRPTRMAGPGIDVNITDVGVRARDSLFRAVYSHLDELSEPEEMVSVDDIERILEYQVDRIQRLGCRLPDDMRSQLRGMIGPAGTVLRSSHRVKFFDAWRAGDYTSALDNLHRYYDYAMQTRNKIHYQYALLHMAILHAEFGCWSEAVAAINETISTARENQDMSCLNFSLSWLNHMSKAYPKQMKKAGYMGVIGSERDGLAFLKQKAKETKMYNLLSSTLLDEARLGLSNGESIPRAIEHIYQASHLNIRENIVANYGGQMLMQSALYTRLGMAHVSKVYCELLLHCYHVNCPMEETIRALCRCAYTVSQSGRYDEGITMLESIDPEAHRTLKFHQLIFNYTGLLKLKRAIRSSSGAQDIEISFLLCLARIDFLTLCGRFSDAFAVIEDVAASLKEEGADIYQRVTILLAKATLFAKAGKPEKGFSVALRAASTSSRARLMPSLWEAVGRIAHILNGMGECRAASRLLSSILPQALESSDLSLCADLYSIQADAYMGLAGLEDGSTPAGLRQRATNVNRADLYIDRAREYISIECESLAKKALIAKLRGDEKLAGEWAEDYLQTYNAAHERSGDDYI</sequence>
<dbReference type="RefSeq" id="XP_033571459.1">
    <property type="nucleotide sequence ID" value="XM_033723097.1"/>
</dbReference>
<accession>A0A6A6Y8P4</accession>
<evidence type="ECO:0000256" key="3">
    <source>
        <dbReference type="ARBA" id="ARBA00022618"/>
    </source>
</evidence>
<dbReference type="GO" id="GO:0045842">
    <property type="term" value="P:positive regulation of mitotic metaphase/anaphase transition"/>
    <property type="evidence" value="ECO:0007669"/>
    <property type="project" value="TreeGrafter"/>
</dbReference>
<evidence type="ECO:0000256" key="7">
    <source>
        <dbReference type="ARBA" id="ARBA00031069"/>
    </source>
</evidence>
<evidence type="ECO:0000256" key="9">
    <source>
        <dbReference type="SAM" id="SignalP"/>
    </source>
</evidence>
<gene>
    <name evidence="11 13" type="ORF">BDZ99DRAFT_491236</name>
</gene>
<proteinExistence type="inferred from homology"/>
<dbReference type="OrthoDB" id="2504561at2759"/>